<dbReference type="EMBL" id="JAATJE010000002">
    <property type="protein sequence ID" value="NJC34767.1"/>
    <property type="molecule type" value="Genomic_DNA"/>
</dbReference>
<keyword evidence="8" id="KW-0966">Cell projection</keyword>
<evidence type="ECO:0000256" key="5">
    <source>
        <dbReference type="ARBA" id="ARBA00023143"/>
    </source>
</evidence>
<proteinExistence type="inferred from homology"/>
<dbReference type="PANTHER" id="PTHR34933:SF1">
    <property type="entry name" value="FLAGELLAR L-RING PROTEIN"/>
    <property type="match status" value="1"/>
</dbReference>
<keyword evidence="4 7" id="KW-0472">Membrane</keyword>
<organism evidence="8 9">
    <name type="scientific">Sphingomonas jejuensis</name>
    <dbReference type="NCBI Taxonomy" id="904715"/>
    <lineage>
        <taxon>Bacteria</taxon>
        <taxon>Pseudomonadati</taxon>
        <taxon>Pseudomonadota</taxon>
        <taxon>Alphaproteobacteria</taxon>
        <taxon>Sphingomonadales</taxon>
        <taxon>Sphingomonadaceae</taxon>
        <taxon>Sphingomonas</taxon>
    </lineage>
</organism>
<comment type="caution">
    <text evidence="8">The sequence shown here is derived from an EMBL/GenBank/DDBJ whole genome shotgun (WGS) entry which is preliminary data.</text>
</comment>
<keyword evidence="5 7" id="KW-0975">Bacterial flagellum</keyword>
<keyword evidence="9" id="KW-1185">Reference proteome</keyword>
<evidence type="ECO:0000256" key="3">
    <source>
        <dbReference type="ARBA" id="ARBA00022729"/>
    </source>
</evidence>
<comment type="subunit">
    <text evidence="7">The basal body constitutes a major portion of the flagellar organelle and consists of four rings (L,P,S, and M) mounted on a central rod.</text>
</comment>
<name>A0ABX0XN13_9SPHN</name>
<comment type="function">
    <text evidence="1 7">Assembles around the rod to form the L-ring and probably protects the motor/basal body from shearing forces during rotation.</text>
</comment>
<reference evidence="8 9" key="1">
    <citation type="submission" date="2020-03" db="EMBL/GenBank/DDBJ databases">
        <title>Genomic Encyclopedia of Type Strains, Phase IV (KMG-IV): sequencing the most valuable type-strain genomes for metagenomic binning, comparative biology and taxonomic classification.</title>
        <authorList>
            <person name="Goeker M."/>
        </authorList>
    </citation>
    <scope>NUCLEOTIDE SEQUENCE [LARGE SCALE GENOMIC DNA]</scope>
    <source>
        <strain evidence="8 9">DSM 27651</strain>
    </source>
</reference>
<keyword evidence="6 7" id="KW-0998">Cell outer membrane</keyword>
<dbReference type="PRINTS" id="PR01008">
    <property type="entry name" value="FLGLRINGFLGH"/>
</dbReference>
<evidence type="ECO:0000256" key="1">
    <source>
        <dbReference type="ARBA" id="ARBA00002591"/>
    </source>
</evidence>
<dbReference type="HAMAP" id="MF_00415">
    <property type="entry name" value="FlgH"/>
    <property type="match status" value="1"/>
</dbReference>
<evidence type="ECO:0000256" key="6">
    <source>
        <dbReference type="ARBA" id="ARBA00023237"/>
    </source>
</evidence>
<dbReference type="Pfam" id="PF02107">
    <property type="entry name" value="FlgH"/>
    <property type="match status" value="1"/>
</dbReference>
<gene>
    <name evidence="7" type="primary">flgH</name>
    <name evidence="8" type="ORF">GGR88_002281</name>
</gene>
<comment type="subcellular location">
    <subcellularLocation>
        <location evidence="7">Cell outer membrane</location>
    </subcellularLocation>
    <subcellularLocation>
        <location evidence="7">Bacterial flagellum basal body</location>
    </subcellularLocation>
</comment>
<dbReference type="PANTHER" id="PTHR34933">
    <property type="entry name" value="FLAGELLAR L-RING PROTEIN"/>
    <property type="match status" value="1"/>
</dbReference>
<evidence type="ECO:0000256" key="4">
    <source>
        <dbReference type="ARBA" id="ARBA00023136"/>
    </source>
</evidence>
<protein>
    <recommendedName>
        <fullName evidence="7">Flagellar L-ring protein</fullName>
    </recommendedName>
    <alternativeName>
        <fullName evidence="7">Basal body L-ring protein</fullName>
    </alternativeName>
</protein>
<evidence type="ECO:0000256" key="2">
    <source>
        <dbReference type="ARBA" id="ARBA00006929"/>
    </source>
</evidence>
<dbReference type="Proteomes" id="UP000734218">
    <property type="component" value="Unassembled WGS sequence"/>
</dbReference>
<evidence type="ECO:0000256" key="7">
    <source>
        <dbReference type="HAMAP-Rule" id="MF_00415"/>
    </source>
</evidence>
<keyword evidence="8" id="KW-0282">Flagellum</keyword>
<evidence type="ECO:0000313" key="8">
    <source>
        <dbReference type="EMBL" id="NJC34767.1"/>
    </source>
</evidence>
<accession>A0ABX0XN13</accession>
<evidence type="ECO:0000313" key="9">
    <source>
        <dbReference type="Proteomes" id="UP000734218"/>
    </source>
</evidence>
<sequence>MFEIVQVVRDFGRVERLFGVALALTIAAPAQAGERRRDAEWAPARPPVAAPAPVANGSIFQAANGYAPLYLGNRARSVGDPLTILLVERTSASKDVDSQTDREGNIGLTPPATGPLSLFAPSDVRASGSQGFNGGGQASQSNRLSGEVSVTVQEIYPNGTMLVSGQKQLELNRGEEWVRIAGIVRFVDVDAENRVLSTRVADARISYAGRGDFHRSSRPGWLQRFFSFVSPF</sequence>
<comment type="similarity">
    <text evidence="2 7">Belongs to the FlgH family.</text>
</comment>
<keyword evidence="3" id="KW-0732">Signal</keyword>
<keyword evidence="8" id="KW-0969">Cilium</keyword>
<dbReference type="InterPro" id="IPR000527">
    <property type="entry name" value="Flag_Lring"/>
</dbReference>